<feature type="region of interest" description="Disordered" evidence="1">
    <location>
        <begin position="86"/>
        <end position="135"/>
    </location>
</feature>
<feature type="region of interest" description="Disordered" evidence="1">
    <location>
        <begin position="1"/>
        <end position="69"/>
    </location>
</feature>
<proteinExistence type="predicted"/>
<organism evidence="2 3">
    <name type="scientific">Trichostrongylus colubriformis</name>
    <name type="common">Black scour worm</name>
    <dbReference type="NCBI Taxonomy" id="6319"/>
    <lineage>
        <taxon>Eukaryota</taxon>
        <taxon>Metazoa</taxon>
        <taxon>Ecdysozoa</taxon>
        <taxon>Nematoda</taxon>
        <taxon>Chromadorea</taxon>
        <taxon>Rhabditida</taxon>
        <taxon>Rhabditina</taxon>
        <taxon>Rhabditomorpha</taxon>
        <taxon>Strongyloidea</taxon>
        <taxon>Trichostrongylidae</taxon>
        <taxon>Trichostrongylus</taxon>
    </lineage>
</organism>
<feature type="compositionally biased region" description="Polar residues" evidence="1">
    <location>
        <begin position="58"/>
        <end position="69"/>
    </location>
</feature>
<gene>
    <name evidence="2" type="ORF">GCK32_013720</name>
</gene>
<dbReference type="Proteomes" id="UP001331761">
    <property type="component" value="Unassembled WGS sequence"/>
</dbReference>
<feature type="compositionally biased region" description="Pro residues" evidence="1">
    <location>
        <begin position="43"/>
        <end position="54"/>
    </location>
</feature>
<comment type="caution">
    <text evidence="2">The sequence shown here is derived from an EMBL/GenBank/DDBJ whole genome shotgun (WGS) entry which is preliminary data.</text>
</comment>
<keyword evidence="3" id="KW-1185">Reference proteome</keyword>
<sequence length="234" mass="25984">MITHNLMAVSDWTRPSQKKQDHRFPRDARTSQDVLLLGTSTSEPPPASQPPPPSRTSVPQSLPPRTSASEFLPPYISAFKLLPSHTSTSNFLPPRTSTSKLLPPRTSTSEFLPPRTSASKLLPPRTSAPRSLPPSTAASKLLTRHMSGLQTLPSYTKVATQVNRVDKPNRSGSLSDVDSRSHLTTKEKKYLARVIAVSGIILMVSVPSPRHFKDRYWQQCLDKYFANINNSYKI</sequence>
<feature type="compositionally biased region" description="Polar residues" evidence="1">
    <location>
        <begin position="86"/>
        <end position="110"/>
    </location>
</feature>
<dbReference type="EMBL" id="WIXE01001460">
    <property type="protein sequence ID" value="KAK5985673.1"/>
    <property type="molecule type" value="Genomic_DNA"/>
</dbReference>
<protein>
    <submittedName>
        <fullName evidence="2">Uncharacterized protein</fullName>
    </submittedName>
</protein>
<name>A0AAN8GEV9_TRICO</name>
<evidence type="ECO:0000313" key="2">
    <source>
        <dbReference type="EMBL" id="KAK5985673.1"/>
    </source>
</evidence>
<accession>A0AAN8GEV9</accession>
<reference evidence="2 3" key="1">
    <citation type="submission" date="2019-10" db="EMBL/GenBank/DDBJ databases">
        <title>Assembly and Annotation for the nematode Trichostrongylus colubriformis.</title>
        <authorList>
            <person name="Martin J."/>
        </authorList>
    </citation>
    <scope>NUCLEOTIDE SEQUENCE [LARGE SCALE GENOMIC DNA]</scope>
    <source>
        <strain evidence="2">G859</strain>
        <tissue evidence="2">Whole worm</tissue>
    </source>
</reference>
<evidence type="ECO:0000256" key="1">
    <source>
        <dbReference type="SAM" id="MobiDB-lite"/>
    </source>
</evidence>
<feature type="compositionally biased region" description="Basic and acidic residues" evidence="1">
    <location>
        <begin position="18"/>
        <end position="30"/>
    </location>
</feature>
<dbReference type="AlphaFoldDB" id="A0AAN8GEV9"/>
<evidence type="ECO:0000313" key="3">
    <source>
        <dbReference type="Proteomes" id="UP001331761"/>
    </source>
</evidence>